<dbReference type="AlphaFoldDB" id="A0A9P8T6H3"/>
<reference evidence="1" key="2">
    <citation type="submission" date="2021-01" db="EMBL/GenBank/DDBJ databases">
        <authorList>
            <person name="Schikora-Tamarit M.A."/>
        </authorList>
    </citation>
    <scope>NUCLEOTIDE SEQUENCE</scope>
    <source>
        <strain evidence="1">CBS6075</strain>
    </source>
</reference>
<proteinExistence type="predicted"/>
<sequence>MILPTAPASSQVSRAAVMLKLSISSDSMPPFGRIQRSLCFEDEISSTLEWSEFNTTHPATSRAPVALLKIWSLRPSRAASVFWNDRTLSLELHCATSTLHQAQDVVLSDWTFDVSDDGSGSVVQELNSDLGDTTSGSGSTKNLDDFSKSDWSFRVLKG</sequence>
<protein>
    <submittedName>
        <fullName evidence="1">Uncharacterized protein</fullName>
    </submittedName>
</protein>
<organism evidence="1 2">
    <name type="scientific">Ogataea philodendri</name>
    <dbReference type="NCBI Taxonomy" id="1378263"/>
    <lineage>
        <taxon>Eukaryota</taxon>
        <taxon>Fungi</taxon>
        <taxon>Dikarya</taxon>
        <taxon>Ascomycota</taxon>
        <taxon>Saccharomycotina</taxon>
        <taxon>Pichiomycetes</taxon>
        <taxon>Pichiales</taxon>
        <taxon>Pichiaceae</taxon>
        <taxon>Ogataea</taxon>
    </lineage>
</organism>
<accession>A0A9P8T6H3</accession>
<comment type="caution">
    <text evidence="1">The sequence shown here is derived from an EMBL/GenBank/DDBJ whole genome shotgun (WGS) entry which is preliminary data.</text>
</comment>
<gene>
    <name evidence="1" type="ORF">OGAPHI_001842</name>
</gene>
<evidence type="ECO:0000313" key="2">
    <source>
        <dbReference type="Proteomes" id="UP000769157"/>
    </source>
</evidence>
<name>A0A9P8T6H3_9ASCO</name>
<evidence type="ECO:0000313" key="1">
    <source>
        <dbReference type="EMBL" id="KAH3668088.1"/>
    </source>
</evidence>
<keyword evidence="2" id="KW-1185">Reference proteome</keyword>
<dbReference type="GeneID" id="70233809"/>
<dbReference type="Proteomes" id="UP000769157">
    <property type="component" value="Unassembled WGS sequence"/>
</dbReference>
<dbReference type="OrthoDB" id="4095588at2759"/>
<dbReference type="RefSeq" id="XP_046062502.1">
    <property type="nucleotide sequence ID" value="XM_046202647.1"/>
</dbReference>
<dbReference type="EMBL" id="JAEUBE010000158">
    <property type="protein sequence ID" value="KAH3668088.1"/>
    <property type="molecule type" value="Genomic_DNA"/>
</dbReference>
<reference evidence="1" key="1">
    <citation type="journal article" date="2021" name="Open Biol.">
        <title>Shared evolutionary footprints suggest mitochondrial oxidative damage underlies multiple complex I losses in fungi.</title>
        <authorList>
            <person name="Schikora-Tamarit M.A."/>
            <person name="Marcet-Houben M."/>
            <person name="Nosek J."/>
            <person name="Gabaldon T."/>
        </authorList>
    </citation>
    <scope>NUCLEOTIDE SEQUENCE</scope>
    <source>
        <strain evidence="1">CBS6075</strain>
    </source>
</reference>